<gene>
    <name evidence="1" type="ORF">P353_06845</name>
</gene>
<sequence length="37" mass="4483">MLIGRISLDNLKFTLNIKTFSVFRKFILQFLPENRRL</sequence>
<name>A0A096H1E8_COMTE</name>
<dbReference type="Proteomes" id="UP000029553">
    <property type="component" value="Unassembled WGS sequence"/>
</dbReference>
<organism evidence="1 2">
    <name type="scientific">Comamonas testosteroni</name>
    <name type="common">Pseudomonas testosteroni</name>
    <dbReference type="NCBI Taxonomy" id="285"/>
    <lineage>
        <taxon>Bacteria</taxon>
        <taxon>Pseudomonadati</taxon>
        <taxon>Pseudomonadota</taxon>
        <taxon>Betaproteobacteria</taxon>
        <taxon>Burkholderiales</taxon>
        <taxon>Comamonadaceae</taxon>
        <taxon>Comamonas</taxon>
    </lineage>
</organism>
<dbReference type="AlphaFoldDB" id="A0A096H1E8"/>
<accession>A0A096H1E8</accession>
<protein>
    <submittedName>
        <fullName evidence="1">Uncharacterized protein</fullName>
    </submittedName>
</protein>
<reference evidence="1 2" key="1">
    <citation type="submission" date="2013-09" db="EMBL/GenBank/DDBJ databases">
        <title>High correlation between genotypes and phenotypes of environmental bacteria Comamonas testosteroni strains.</title>
        <authorList>
            <person name="Liu L."/>
            <person name="Zhu W."/>
            <person name="Xia X."/>
            <person name="Xu B."/>
            <person name="Luo M."/>
            <person name="Wang G."/>
        </authorList>
    </citation>
    <scope>NUCLEOTIDE SEQUENCE [LARGE SCALE GENOMIC DNA]</scope>
    <source>
        <strain evidence="1 2">JL40</strain>
    </source>
</reference>
<comment type="caution">
    <text evidence="1">The sequence shown here is derived from an EMBL/GenBank/DDBJ whole genome shotgun (WGS) entry which is preliminary data.</text>
</comment>
<evidence type="ECO:0000313" key="2">
    <source>
        <dbReference type="Proteomes" id="UP000029553"/>
    </source>
</evidence>
<proteinExistence type="predicted"/>
<evidence type="ECO:0000313" key="1">
    <source>
        <dbReference type="EMBL" id="KGH31250.1"/>
    </source>
</evidence>
<dbReference type="EMBL" id="AWOR01000026">
    <property type="protein sequence ID" value="KGH31250.1"/>
    <property type="molecule type" value="Genomic_DNA"/>
</dbReference>